<gene>
    <name evidence="2" type="ORF">PCON_10165</name>
</gene>
<dbReference type="PANTHER" id="PTHR31606">
    <property type="entry name" value="WW DOMAIN BINDING PROTEIN 2, ISOFORM E"/>
    <property type="match status" value="1"/>
</dbReference>
<evidence type="ECO:0000313" key="2">
    <source>
        <dbReference type="EMBL" id="CCX10571.1"/>
    </source>
</evidence>
<dbReference type="Proteomes" id="UP000018144">
    <property type="component" value="Unassembled WGS sequence"/>
</dbReference>
<dbReference type="GO" id="GO:0005634">
    <property type="term" value="C:nucleus"/>
    <property type="evidence" value="ECO:0007669"/>
    <property type="project" value="TreeGrafter"/>
</dbReference>
<dbReference type="PANTHER" id="PTHR31606:SF1">
    <property type="entry name" value="WW DOMAIN BINDING PROTEIN 2, ISOFORM E"/>
    <property type="match status" value="1"/>
</dbReference>
<dbReference type="eggNOG" id="KOG3294">
    <property type="taxonomic scope" value="Eukaryota"/>
</dbReference>
<reference evidence="2 3" key="1">
    <citation type="journal article" date="2013" name="PLoS Genet.">
        <title>The genome and development-dependent transcriptomes of Pyronema confluens: a window into fungal evolution.</title>
        <authorList>
            <person name="Traeger S."/>
            <person name="Altegoer F."/>
            <person name="Freitag M."/>
            <person name="Gabaldon T."/>
            <person name="Kempken F."/>
            <person name="Kumar A."/>
            <person name="Marcet-Houben M."/>
            <person name="Poggeler S."/>
            <person name="Stajich J.E."/>
            <person name="Nowrousian M."/>
        </authorList>
    </citation>
    <scope>NUCLEOTIDE SEQUENCE [LARGE SCALE GENOMIC DNA]</scope>
    <source>
        <strain evidence="3">CBS 100304</strain>
        <tissue evidence="2">Vegetative mycelium</tissue>
    </source>
</reference>
<dbReference type="AlphaFoldDB" id="U4L3G4"/>
<proteinExistence type="predicted"/>
<evidence type="ECO:0000313" key="3">
    <source>
        <dbReference type="Proteomes" id="UP000018144"/>
    </source>
</evidence>
<feature type="region of interest" description="Disordered" evidence="1">
    <location>
        <begin position="177"/>
        <end position="202"/>
    </location>
</feature>
<accession>U4L3G4</accession>
<organism evidence="2 3">
    <name type="scientific">Pyronema omphalodes (strain CBS 100304)</name>
    <name type="common">Pyronema confluens</name>
    <dbReference type="NCBI Taxonomy" id="1076935"/>
    <lineage>
        <taxon>Eukaryota</taxon>
        <taxon>Fungi</taxon>
        <taxon>Dikarya</taxon>
        <taxon>Ascomycota</taxon>
        <taxon>Pezizomycotina</taxon>
        <taxon>Pezizomycetes</taxon>
        <taxon>Pezizales</taxon>
        <taxon>Pyronemataceae</taxon>
        <taxon>Pyronema</taxon>
    </lineage>
</organism>
<dbReference type="GO" id="GO:0003713">
    <property type="term" value="F:transcription coactivator activity"/>
    <property type="evidence" value="ECO:0007669"/>
    <property type="project" value="InterPro"/>
</dbReference>
<dbReference type="GO" id="GO:0031490">
    <property type="term" value="F:chromatin DNA binding"/>
    <property type="evidence" value="ECO:0007669"/>
    <property type="project" value="TreeGrafter"/>
</dbReference>
<sequence>MSLNSVMLGASPHTFVPLPNEQNVFVSPVRTTFTLTPGGINCSAGVAIVTNLRILYLPTSPTLDFTSFTSPIVSVVDSRIVAPFFGANYWTATILPTRDGGIKEQSEIKIVFKDGGAFDWQHKFEMVKERVYAARYEGREEVVMEDLPAYDFGSGPSASASGVEGTRQAPAYEQVTQATQHPTTDMGRGAPTPVEPPPGYEEVQRECVAAAASVAKV</sequence>
<protein>
    <submittedName>
        <fullName evidence="2">Similar to UPF0664 stress-induced protein C29B12.11c acc. no. O14032</fullName>
    </submittedName>
</protein>
<dbReference type="OMA" id="SNRLEDH"/>
<dbReference type="CDD" id="cd13214">
    <property type="entry name" value="PH-GRAM_WBP2"/>
    <property type="match status" value="1"/>
</dbReference>
<dbReference type="OrthoDB" id="1259151at2759"/>
<dbReference type="SUPFAM" id="SSF50729">
    <property type="entry name" value="PH domain-like"/>
    <property type="match status" value="1"/>
</dbReference>
<evidence type="ECO:0000256" key="1">
    <source>
        <dbReference type="SAM" id="MobiDB-lite"/>
    </source>
</evidence>
<dbReference type="InterPro" id="IPR044852">
    <property type="entry name" value="WBP2-like"/>
</dbReference>
<name>U4L3G4_PYROM</name>
<dbReference type="EMBL" id="HF935553">
    <property type="protein sequence ID" value="CCX10571.1"/>
    <property type="molecule type" value="Genomic_DNA"/>
</dbReference>
<keyword evidence="3" id="KW-1185">Reference proteome</keyword>
<dbReference type="STRING" id="1076935.U4L3G4"/>